<dbReference type="InterPro" id="IPR009718">
    <property type="entry name" value="Rex_DNA-bd_C_dom"/>
</dbReference>
<keyword evidence="6 7" id="KW-0804">Transcription</keyword>
<dbReference type="NCBIfam" id="NF003991">
    <property type="entry name" value="PRK05472.1-5"/>
    <property type="match status" value="1"/>
</dbReference>
<dbReference type="InterPro" id="IPR036291">
    <property type="entry name" value="NAD(P)-bd_dom_sf"/>
</dbReference>
<dbReference type="PANTHER" id="PTHR35786">
    <property type="entry name" value="REDOX-SENSING TRANSCRIPTIONAL REPRESSOR REX"/>
    <property type="match status" value="1"/>
</dbReference>
<dbReference type="NCBIfam" id="NF003995">
    <property type="entry name" value="PRK05472.2-4"/>
    <property type="match status" value="1"/>
</dbReference>
<evidence type="ECO:0000256" key="6">
    <source>
        <dbReference type="ARBA" id="ARBA00023163"/>
    </source>
</evidence>
<evidence type="ECO:0000256" key="7">
    <source>
        <dbReference type="HAMAP-Rule" id="MF_01131"/>
    </source>
</evidence>
<name>C2EGC1_9LACO</name>
<gene>
    <name evidence="7" type="primary">rex</name>
    <name evidence="9" type="ORF">HMPREF0545_0693</name>
</gene>
<accession>C2EGC1</accession>
<dbReference type="GO" id="GO:0051775">
    <property type="term" value="P:response to redox state"/>
    <property type="evidence" value="ECO:0007669"/>
    <property type="project" value="InterPro"/>
</dbReference>
<dbReference type="SMART" id="SM00881">
    <property type="entry name" value="CoA_binding"/>
    <property type="match status" value="1"/>
</dbReference>
<dbReference type="Pfam" id="PF06971">
    <property type="entry name" value="Put_DNA-bind_N"/>
    <property type="match status" value="1"/>
</dbReference>
<dbReference type="InterPro" id="IPR003781">
    <property type="entry name" value="CoA-bd"/>
</dbReference>
<dbReference type="GO" id="GO:0045892">
    <property type="term" value="P:negative regulation of DNA-templated transcription"/>
    <property type="evidence" value="ECO:0007669"/>
    <property type="project" value="InterPro"/>
</dbReference>
<comment type="caution">
    <text evidence="9">The sequence shown here is derived from an EMBL/GenBank/DDBJ whole genome shotgun (WGS) entry which is preliminary data.</text>
</comment>
<evidence type="ECO:0000313" key="9">
    <source>
        <dbReference type="EMBL" id="EEJ74489.1"/>
    </source>
</evidence>
<dbReference type="SUPFAM" id="SSF46785">
    <property type="entry name" value="Winged helix' DNA-binding domain"/>
    <property type="match status" value="1"/>
</dbReference>
<comment type="function">
    <text evidence="7">Modulates transcription in response to changes in cellular NADH/NAD(+) redox state.</text>
</comment>
<comment type="subunit">
    <text evidence="7">Homodimer.</text>
</comment>
<dbReference type="Pfam" id="PF02629">
    <property type="entry name" value="CoA_binding"/>
    <property type="match status" value="1"/>
</dbReference>
<dbReference type="InterPro" id="IPR036390">
    <property type="entry name" value="WH_DNA-bd_sf"/>
</dbReference>
<dbReference type="NCBIfam" id="NF003989">
    <property type="entry name" value="PRK05472.1-3"/>
    <property type="match status" value="1"/>
</dbReference>
<evidence type="ECO:0000313" key="10">
    <source>
        <dbReference type="Proteomes" id="UP000003531"/>
    </source>
</evidence>
<keyword evidence="4 7" id="KW-0520">NAD</keyword>
<comment type="subcellular location">
    <subcellularLocation>
        <location evidence="7">Cytoplasm</location>
    </subcellularLocation>
</comment>
<dbReference type="NCBIfam" id="NF003994">
    <property type="entry name" value="PRK05472.2-3"/>
    <property type="match status" value="1"/>
</dbReference>
<evidence type="ECO:0000256" key="1">
    <source>
        <dbReference type="ARBA" id="ARBA00022490"/>
    </source>
</evidence>
<evidence type="ECO:0000256" key="3">
    <source>
        <dbReference type="ARBA" id="ARBA00023015"/>
    </source>
</evidence>
<dbReference type="EMBL" id="ACGT01000004">
    <property type="protein sequence ID" value="EEJ74489.1"/>
    <property type="molecule type" value="Genomic_DNA"/>
</dbReference>
<proteinExistence type="inferred from homology"/>
<keyword evidence="1 7" id="KW-0963">Cytoplasm</keyword>
<feature type="domain" description="CoA-binding" evidence="8">
    <location>
        <begin position="107"/>
        <end position="208"/>
    </location>
</feature>
<dbReference type="HOGENOM" id="CLU_061534_1_1_9"/>
<protein>
    <recommendedName>
        <fullName evidence="7">Redox-sensing transcriptional repressor Rex</fullName>
    </recommendedName>
</protein>
<evidence type="ECO:0000256" key="2">
    <source>
        <dbReference type="ARBA" id="ARBA00022491"/>
    </source>
</evidence>
<dbReference type="SUPFAM" id="SSF51735">
    <property type="entry name" value="NAD(P)-binding Rossmann-fold domains"/>
    <property type="match status" value="1"/>
</dbReference>
<dbReference type="InterPro" id="IPR058203">
    <property type="entry name" value="Rex_bacilli-type"/>
</dbReference>
<sequence length="241" mass="27124">MIIKPIYCIIVELCVKLMLNISRKEESLMAEVKIPQATAKRLPIYYRYLRLLSNSGKNRVSSTELAEAVKVDSATIRRDFSYFGALGKRGYGYDVQSLLDFFTKQLNQDTLTNVALVGVGNLGHALLNFNFHQSNHVRISAAFDVNEDITGTIQSGIPVYPMSDMKEQLKLQQIEIVILTVPAPVAQKVTDELVEVGVRGILNFTPLRITVPENIRVQNVDLTNEMETLIYFLNHFGSTEE</sequence>
<organism evidence="9 10">
    <name type="scientific">Ligilactobacillus salivarius DSM 20555 = ATCC 11741</name>
    <dbReference type="NCBI Taxonomy" id="1423799"/>
    <lineage>
        <taxon>Bacteria</taxon>
        <taxon>Bacillati</taxon>
        <taxon>Bacillota</taxon>
        <taxon>Bacilli</taxon>
        <taxon>Lactobacillales</taxon>
        <taxon>Lactobacillaceae</taxon>
        <taxon>Ligilactobacillus</taxon>
    </lineage>
</organism>
<evidence type="ECO:0000256" key="4">
    <source>
        <dbReference type="ARBA" id="ARBA00023027"/>
    </source>
</evidence>
<reference evidence="9 10" key="1">
    <citation type="submission" date="2009-01" db="EMBL/GenBank/DDBJ databases">
        <authorList>
            <person name="Qin X."/>
            <person name="Bachman B."/>
            <person name="Battles P."/>
            <person name="Bell A."/>
            <person name="Bess C."/>
            <person name="Bickham C."/>
            <person name="Chaboub L."/>
            <person name="Chen D."/>
            <person name="Coyle M."/>
            <person name="Deiros D.R."/>
            <person name="Dinh H."/>
            <person name="Forbes L."/>
            <person name="Fowler G."/>
            <person name="Francisco L."/>
            <person name="Fu Q."/>
            <person name="Gubbala S."/>
            <person name="Hale W."/>
            <person name="Han Y."/>
            <person name="Hemphill L."/>
            <person name="Highlander S.K."/>
            <person name="Hirani K."/>
            <person name="Hogues M."/>
            <person name="Jackson L."/>
            <person name="Jakkamsetti A."/>
            <person name="Javaid M."/>
            <person name="Jiang H."/>
            <person name="Korchina V."/>
            <person name="Kovar C."/>
            <person name="Lara F."/>
            <person name="Lee S."/>
            <person name="Mata R."/>
            <person name="Mathew T."/>
            <person name="Moen C."/>
            <person name="Morales K."/>
            <person name="Munidasa M."/>
            <person name="Nazareth L."/>
            <person name="Ngo R."/>
            <person name="Nguyen L."/>
            <person name="Okwuonu G."/>
            <person name="Ongeri F."/>
            <person name="Patil S."/>
            <person name="Petrosino J."/>
            <person name="Pham C."/>
            <person name="Pham P."/>
            <person name="Pu L.-L."/>
            <person name="Puazo M."/>
            <person name="Raj R."/>
            <person name="Reid J."/>
            <person name="Rouhana J."/>
            <person name="Saada N."/>
            <person name="Shang Y."/>
            <person name="Simmons D."/>
            <person name="Thornton R."/>
            <person name="Warren J."/>
            <person name="Weissenberger G."/>
            <person name="Zhang J."/>
            <person name="Zhang L."/>
            <person name="Zhou C."/>
            <person name="Zhu D."/>
            <person name="Muzny D."/>
            <person name="Worley K."/>
            <person name="Gibbs R."/>
        </authorList>
    </citation>
    <scope>NUCLEOTIDE SEQUENCE [LARGE SCALE GENOMIC DNA]</scope>
    <source>
        <strain evidence="9 10">ATCC 11741</strain>
    </source>
</reference>
<feature type="DNA-binding region" description="H-T-H motif" evidence="7">
    <location>
        <begin position="44"/>
        <end position="83"/>
    </location>
</feature>
<keyword evidence="3 7" id="KW-0805">Transcription regulation</keyword>
<dbReference type="HAMAP" id="MF_01131">
    <property type="entry name" value="Rex"/>
    <property type="match status" value="1"/>
</dbReference>
<evidence type="ECO:0000256" key="5">
    <source>
        <dbReference type="ARBA" id="ARBA00023125"/>
    </source>
</evidence>
<dbReference type="AlphaFoldDB" id="C2EGC1"/>
<feature type="binding site" evidence="7">
    <location>
        <begin position="118"/>
        <end position="123"/>
    </location>
    <ligand>
        <name>NAD(+)</name>
        <dbReference type="ChEBI" id="CHEBI:57540"/>
    </ligand>
</feature>
<dbReference type="NCBIfam" id="NF003996">
    <property type="entry name" value="PRK05472.2-5"/>
    <property type="match status" value="1"/>
</dbReference>
<evidence type="ECO:0000259" key="8">
    <source>
        <dbReference type="SMART" id="SM00881"/>
    </source>
</evidence>
<keyword evidence="2 7" id="KW-0678">Repressor</keyword>
<dbReference type="GO" id="GO:0003677">
    <property type="term" value="F:DNA binding"/>
    <property type="evidence" value="ECO:0007669"/>
    <property type="project" value="UniProtKB-UniRule"/>
</dbReference>
<dbReference type="InterPro" id="IPR022876">
    <property type="entry name" value="Tscrpt_rep_Rex"/>
</dbReference>
<comment type="similarity">
    <text evidence="7">Belongs to the transcriptional regulatory Rex family.</text>
</comment>
<dbReference type="Gene3D" id="1.10.10.10">
    <property type="entry name" value="Winged helix-like DNA-binding domain superfamily/Winged helix DNA-binding domain"/>
    <property type="match status" value="1"/>
</dbReference>
<dbReference type="InterPro" id="IPR036388">
    <property type="entry name" value="WH-like_DNA-bd_sf"/>
</dbReference>
<keyword evidence="5 7" id="KW-0238">DNA-binding</keyword>
<dbReference type="Proteomes" id="UP000003531">
    <property type="component" value="Unassembled WGS sequence"/>
</dbReference>
<dbReference type="Gene3D" id="3.40.50.720">
    <property type="entry name" value="NAD(P)-binding Rossmann-like Domain"/>
    <property type="match status" value="1"/>
</dbReference>
<dbReference type="GO" id="GO:0003700">
    <property type="term" value="F:DNA-binding transcription factor activity"/>
    <property type="evidence" value="ECO:0007669"/>
    <property type="project" value="UniProtKB-UniRule"/>
</dbReference>
<dbReference type="GO" id="GO:0005737">
    <property type="term" value="C:cytoplasm"/>
    <property type="evidence" value="ECO:0007669"/>
    <property type="project" value="UniProtKB-SubCell"/>
</dbReference>
<dbReference type="PANTHER" id="PTHR35786:SF1">
    <property type="entry name" value="REDOX-SENSING TRANSCRIPTIONAL REPRESSOR REX 1"/>
    <property type="match status" value="1"/>
</dbReference>